<feature type="transmembrane region" description="Helical" evidence="6">
    <location>
        <begin position="394"/>
        <end position="419"/>
    </location>
</feature>
<dbReference type="InterPro" id="IPR000719">
    <property type="entry name" value="Prot_kinase_dom"/>
</dbReference>
<dbReference type="EMBL" id="CP063196">
    <property type="protein sequence ID" value="UOE17782.1"/>
    <property type="molecule type" value="Genomic_DNA"/>
</dbReference>
<protein>
    <submittedName>
        <fullName evidence="7">Serine/threonine protein kinase</fullName>
    </submittedName>
</protein>
<feature type="region of interest" description="Disordered" evidence="5">
    <location>
        <begin position="321"/>
        <end position="388"/>
    </location>
</feature>
<sequence>MSRRSERTISVLVPPDLAPTAPEDPRHIGPYVLVGRLGSATAGSVYAAVHPTVEPDALLAVKVVPPAHVADEAARSRLEQRLRALGAVDGRCYVPPVAFDVQDTPPWLAMRYAPGVPLERYARQRGPMSLGRLTALAAGLGEGLSALHSLDLVHGDLKPGSVLLSSAGPRVLDCSLSGEASVPPVSTPWSSPERLRGEAPSAASDVFAWGAVLAFAGTGRPPFGTGSPEDVAQRVGSRAPDLDGIAEEIRPLLESALAADPEQRPNVRDLVRSSIELWENGLGSVGSEAGPGSGVTRVLTREWQGIVEPALLPRVVHVDDRAKGRKSGRMSVTMPVPVVSPPQPAAPAGPRQSSAAAESEAAATTATFAAAPAAPSAPPAPASDSGPKGSNRRLLMLVGGGVAALVLVGGAAWGVSALLREDAPETQQDNTAASDSAGDAAPAADTPPEWDTGTLVVRFDASGETSLLSGPWPYTPVEPASGDDAFTGQNGGELTPQDWSERWTAVEGVEAPLETLIASDAEVLCAYFCLTPGQLYVDAEGRGTYEVTGRDLANYLSWGDVVIAEVTFGERDPETGLPVITEVTELYPPAN</sequence>
<accession>A0A399G5B0</accession>
<name>A0A399G5B0_9ACTN</name>
<gene>
    <name evidence="7" type="ORF">NI17_012805</name>
</gene>
<feature type="compositionally biased region" description="Low complexity" evidence="5">
    <location>
        <begin position="431"/>
        <end position="447"/>
    </location>
</feature>
<evidence type="ECO:0000313" key="7">
    <source>
        <dbReference type="EMBL" id="UOE17782.1"/>
    </source>
</evidence>
<dbReference type="GO" id="GO:0004674">
    <property type="term" value="F:protein serine/threonine kinase activity"/>
    <property type="evidence" value="ECO:0007669"/>
    <property type="project" value="UniProtKB-KW"/>
</dbReference>
<dbReference type="RefSeq" id="WP_119267825.1">
    <property type="nucleotide sequence ID" value="NZ_CP063196.1"/>
</dbReference>
<dbReference type="PANTHER" id="PTHR43289">
    <property type="entry name" value="MITOGEN-ACTIVATED PROTEIN KINASE KINASE KINASE 20-RELATED"/>
    <property type="match status" value="1"/>
</dbReference>
<reference evidence="7" key="1">
    <citation type="submission" date="2020-10" db="EMBL/GenBank/DDBJ databases">
        <title>De novo genome project of the cellulose decomposer Thermobifida halotolerans type strain.</title>
        <authorList>
            <person name="Nagy I."/>
            <person name="Horvath B."/>
            <person name="Kukolya J."/>
            <person name="Nagy I."/>
            <person name="Orsini M."/>
        </authorList>
    </citation>
    <scope>NUCLEOTIDE SEQUENCE</scope>
    <source>
        <strain evidence="7">DSM 44931</strain>
    </source>
</reference>
<evidence type="ECO:0000256" key="1">
    <source>
        <dbReference type="ARBA" id="ARBA00022679"/>
    </source>
</evidence>
<keyword evidence="6" id="KW-1133">Transmembrane helix</keyword>
<dbReference type="KEGG" id="thao:NI17_012805"/>
<evidence type="ECO:0000256" key="3">
    <source>
        <dbReference type="ARBA" id="ARBA00022777"/>
    </source>
</evidence>
<dbReference type="Proteomes" id="UP000265719">
    <property type="component" value="Chromosome"/>
</dbReference>
<dbReference type="GO" id="GO:0005524">
    <property type="term" value="F:ATP binding"/>
    <property type="evidence" value="ECO:0007669"/>
    <property type="project" value="UniProtKB-KW"/>
</dbReference>
<keyword evidence="6" id="KW-0812">Transmembrane</keyword>
<dbReference type="SUPFAM" id="SSF56112">
    <property type="entry name" value="Protein kinase-like (PK-like)"/>
    <property type="match status" value="1"/>
</dbReference>
<evidence type="ECO:0000256" key="5">
    <source>
        <dbReference type="SAM" id="MobiDB-lite"/>
    </source>
</evidence>
<dbReference type="Gene3D" id="3.30.200.20">
    <property type="entry name" value="Phosphorylase Kinase, domain 1"/>
    <property type="match status" value="1"/>
</dbReference>
<dbReference type="Pfam" id="PF00069">
    <property type="entry name" value="Pkinase"/>
    <property type="match status" value="1"/>
</dbReference>
<keyword evidence="1" id="KW-0808">Transferase</keyword>
<keyword evidence="4" id="KW-0067">ATP-binding</keyword>
<keyword evidence="3 7" id="KW-0418">Kinase</keyword>
<keyword evidence="7" id="KW-0723">Serine/threonine-protein kinase</keyword>
<dbReference type="CDD" id="cd14014">
    <property type="entry name" value="STKc_PknB_like"/>
    <property type="match status" value="1"/>
</dbReference>
<evidence type="ECO:0000256" key="2">
    <source>
        <dbReference type="ARBA" id="ARBA00022741"/>
    </source>
</evidence>
<keyword evidence="2" id="KW-0547">Nucleotide-binding</keyword>
<keyword evidence="8" id="KW-1185">Reference proteome</keyword>
<dbReference type="PROSITE" id="PS50011">
    <property type="entry name" value="PROTEIN_KINASE_DOM"/>
    <property type="match status" value="1"/>
</dbReference>
<proteinExistence type="predicted"/>
<feature type="region of interest" description="Disordered" evidence="5">
    <location>
        <begin position="424"/>
        <end position="451"/>
    </location>
</feature>
<evidence type="ECO:0000256" key="4">
    <source>
        <dbReference type="ARBA" id="ARBA00022840"/>
    </source>
</evidence>
<dbReference type="PANTHER" id="PTHR43289:SF34">
    <property type="entry name" value="SERINE_THREONINE-PROTEIN KINASE YBDM-RELATED"/>
    <property type="match status" value="1"/>
</dbReference>
<dbReference type="AlphaFoldDB" id="A0A399G5B0"/>
<keyword evidence="6" id="KW-0472">Membrane</keyword>
<feature type="compositionally biased region" description="Low complexity" evidence="5">
    <location>
        <begin position="348"/>
        <end position="374"/>
    </location>
</feature>
<dbReference type="InterPro" id="IPR011009">
    <property type="entry name" value="Kinase-like_dom_sf"/>
</dbReference>
<evidence type="ECO:0000313" key="8">
    <source>
        <dbReference type="Proteomes" id="UP000265719"/>
    </source>
</evidence>
<feature type="compositionally biased region" description="Pro residues" evidence="5">
    <location>
        <begin position="338"/>
        <end position="347"/>
    </location>
</feature>
<dbReference type="Gene3D" id="1.10.510.10">
    <property type="entry name" value="Transferase(Phosphotransferase) domain 1"/>
    <property type="match status" value="1"/>
</dbReference>
<organism evidence="7 8">
    <name type="scientific">Thermobifida halotolerans</name>
    <dbReference type="NCBI Taxonomy" id="483545"/>
    <lineage>
        <taxon>Bacteria</taxon>
        <taxon>Bacillati</taxon>
        <taxon>Actinomycetota</taxon>
        <taxon>Actinomycetes</taxon>
        <taxon>Streptosporangiales</taxon>
        <taxon>Nocardiopsidaceae</taxon>
        <taxon>Thermobifida</taxon>
    </lineage>
</organism>
<evidence type="ECO:0000256" key="6">
    <source>
        <dbReference type="SAM" id="Phobius"/>
    </source>
</evidence>